<sequence length="424" mass="50510">MLETLFENLGRTYNTNILDEEEEIVKKTFLDVSLRNHMFNEGKQTLMKLICNHFDQKKPRASFIVGPKSLTLHKSDKYQKMIYILGEWHDDNVDCNIEHFGIKSDDIITLVEDYLYELMLTTDVFIDFYFEFPTYNDKKYPDEYEPYQSDLRLNNLFIKFRNCLQYDTRMDIDCKLARTHYFDIRTHSLLPETNDFLWFTEQLHKLTILYDLEEQNLFCQTLLVDERTMRVVTILAEKDITKMVHFLKTNILEENRFIEKEMKKIKDPYIKQMIDEFTYEELMDEIQIELSPIQSFAQNILKLDKMSLYLSTMFMGLRNSLIYIKALIPDKYLLARLFKNFDLKELETKGYIGATDQPEKAHNIIIYAGNIHAQTYRKFLETKLGFTPLEKTGILEEDRNFDVDQKGNKNCIDMTSITQPLFSI</sequence>
<proteinExistence type="predicted"/>
<organism evidence="1">
    <name type="scientific">viral metagenome</name>
    <dbReference type="NCBI Taxonomy" id="1070528"/>
    <lineage>
        <taxon>unclassified sequences</taxon>
        <taxon>metagenomes</taxon>
        <taxon>organismal metagenomes</taxon>
    </lineage>
</organism>
<name>A0A6C0H3A3_9ZZZZ</name>
<dbReference type="AlphaFoldDB" id="A0A6C0H3A3"/>
<evidence type="ECO:0000313" key="1">
    <source>
        <dbReference type="EMBL" id="QHT74887.1"/>
    </source>
</evidence>
<dbReference type="EMBL" id="MN739859">
    <property type="protein sequence ID" value="QHT74887.1"/>
    <property type="molecule type" value="Genomic_DNA"/>
</dbReference>
<reference evidence="1" key="1">
    <citation type="journal article" date="2020" name="Nature">
        <title>Giant virus diversity and host interactions through global metagenomics.</title>
        <authorList>
            <person name="Schulz F."/>
            <person name="Roux S."/>
            <person name="Paez-Espino D."/>
            <person name="Jungbluth S."/>
            <person name="Walsh D.A."/>
            <person name="Denef V.J."/>
            <person name="McMahon K.D."/>
            <person name="Konstantinidis K.T."/>
            <person name="Eloe-Fadrosh E.A."/>
            <person name="Kyrpides N.C."/>
            <person name="Woyke T."/>
        </authorList>
    </citation>
    <scope>NUCLEOTIDE SEQUENCE</scope>
    <source>
        <strain evidence="1">GVMAG-M-3300023179-62</strain>
    </source>
</reference>
<protein>
    <submittedName>
        <fullName evidence="1">Uncharacterized protein</fullName>
    </submittedName>
</protein>
<accession>A0A6C0H3A3</accession>